<gene>
    <name evidence="1" type="ORF">pdam_00014872</name>
</gene>
<reference evidence="1 2" key="1">
    <citation type="journal article" date="2018" name="Sci. Rep.">
        <title>Comparative analysis of the Pocillopora damicornis genome highlights role of immune system in coral evolution.</title>
        <authorList>
            <person name="Cunning R."/>
            <person name="Bay R.A."/>
            <person name="Gillette P."/>
            <person name="Baker A.C."/>
            <person name="Traylor-Knowles N."/>
        </authorList>
    </citation>
    <scope>NUCLEOTIDE SEQUENCE [LARGE SCALE GENOMIC DNA]</scope>
    <source>
        <strain evidence="1">RSMAS</strain>
        <tissue evidence="1">Whole animal</tissue>
    </source>
</reference>
<dbReference type="AlphaFoldDB" id="A0A3M6THS9"/>
<protein>
    <submittedName>
        <fullName evidence="1">Uncharacterized protein</fullName>
    </submittedName>
</protein>
<proteinExistence type="predicted"/>
<dbReference type="EMBL" id="RCHS01003539">
    <property type="protein sequence ID" value="RMX40967.1"/>
    <property type="molecule type" value="Genomic_DNA"/>
</dbReference>
<organism evidence="1 2">
    <name type="scientific">Pocillopora damicornis</name>
    <name type="common">Cauliflower coral</name>
    <name type="synonym">Millepora damicornis</name>
    <dbReference type="NCBI Taxonomy" id="46731"/>
    <lineage>
        <taxon>Eukaryota</taxon>
        <taxon>Metazoa</taxon>
        <taxon>Cnidaria</taxon>
        <taxon>Anthozoa</taxon>
        <taxon>Hexacorallia</taxon>
        <taxon>Scleractinia</taxon>
        <taxon>Astrocoeniina</taxon>
        <taxon>Pocilloporidae</taxon>
        <taxon>Pocillopora</taxon>
    </lineage>
</organism>
<dbReference type="Proteomes" id="UP000275408">
    <property type="component" value="Unassembled WGS sequence"/>
</dbReference>
<comment type="caution">
    <text evidence="1">The sequence shown here is derived from an EMBL/GenBank/DDBJ whole genome shotgun (WGS) entry which is preliminary data.</text>
</comment>
<name>A0A3M6THS9_POCDA</name>
<accession>A0A3M6THS9</accession>
<evidence type="ECO:0000313" key="1">
    <source>
        <dbReference type="EMBL" id="RMX40967.1"/>
    </source>
</evidence>
<evidence type="ECO:0000313" key="2">
    <source>
        <dbReference type="Proteomes" id="UP000275408"/>
    </source>
</evidence>
<keyword evidence="2" id="KW-1185">Reference proteome</keyword>
<sequence>MAPCANVSSADKSFWQEPPEATTNLEGLEAKNDTLLEVQVESVKKHLQGKQKALEDLPAANDRRGKVCTFCHTSGHNRTNYKRTPCYDVNSCKLKAKQPELLIKIRSLRRELKELEQKYAKV</sequence>